<reference evidence="1" key="1">
    <citation type="submission" date="2004-02" db="EMBL/GenBank/DDBJ databases">
        <authorList>
            <consortium name="DOE Joint Genome Institute"/>
        </authorList>
    </citation>
    <scope>NUCLEOTIDE SEQUENCE [LARGE SCALE GENOMIC DNA]</scope>
    <source>
        <strain evidence="1">WH 8501</strain>
    </source>
</reference>
<organism evidence="1 2">
    <name type="scientific">Crocosphaera watsonii WH 8501</name>
    <dbReference type="NCBI Taxonomy" id="165597"/>
    <lineage>
        <taxon>Bacteria</taxon>
        <taxon>Bacillati</taxon>
        <taxon>Cyanobacteriota</taxon>
        <taxon>Cyanophyceae</taxon>
        <taxon>Oscillatoriophycideae</taxon>
        <taxon>Chroococcales</taxon>
        <taxon>Aphanothecaceae</taxon>
        <taxon>Crocosphaera</taxon>
    </lineage>
</organism>
<gene>
    <name evidence="1" type="ORF">CwatDRAFT_0124</name>
</gene>
<reference evidence="1" key="2">
    <citation type="submission" date="2005-06" db="EMBL/GenBank/DDBJ databases">
        <title>Sequencing of the draft genome and assembly of Crocosphaera watsonii WH 8501.</title>
        <authorList>
            <consortium name="US DOE Joint Genome Institute (JGI-PGF)"/>
            <person name="Copeland A."/>
            <person name="Lucas S."/>
            <person name="Lapidus A."/>
            <person name="Barry K."/>
            <person name="Detter C."/>
            <person name="Glavina T."/>
            <person name="Hammon N."/>
            <person name="Israni S."/>
            <person name="Pitluck S."/>
            <person name="Richardson P."/>
        </authorList>
    </citation>
    <scope>NUCLEOTIDE SEQUENCE [LARGE SCALE GENOMIC DNA]</scope>
    <source>
        <strain evidence="1">WH 8501</strain>
    </source>
</reference>
<dbReference type="KEGG" id="cwa:CwatDRAFT_0124"/>
<sequence length="91" mass="10488">MRLGQILLQKKWISSKQLQEIIQLQTSKKNRLGQLLLQKGLIVNNQLETALKEQYPNFSQNLRSPNTEALQEVGLNRAIADFPNQQSVVRF</sequence>
<dbReference type="RefSeq" id="WP_007308557.1">
    <property type="nucleotide sequence ID" value="NZ_AADV02000266.1"/>
</dbReference>
<dbReference type="AlphaFoldDB" id="Q4BUM1"/>
<reference evidence="1" key="3">
    <citation type="submission" date="2016-12" db="EMBL/GenBank/DDBJ databases">
        <title>Annotation of the draft genome assembly of Crocosphaera watsonii WH 8501.</title>
        <authorList>
            <consortium name="US DOE Joint Genome Institute (JGI-ORNL)"/>
            <person name="Larimer F."/>
            <person name="Land M."/>
        </authorList>
    </citation>
    <scope>NUCLEOTIDE SEQUENCE</scope>
    <source>
        <strain evidence="1">WH 8501</strain>
    </source>
</reference>
<proteinExistence type="predicted"/>
<dbReference type="OrthoDB" id="574304at2"/>
<protein>
    <recommendedName>
        <fullName evidence="3">Type II secretion system protein GspE N-terminal domain-containing protein</fullName>
    </recommendedName>
</protein>
<evidence type="ECO:0000313" key="2">
    <source>
        <dbReference type="Proteomes" id="UP000003922"/>
    </source>
</evidence>
<keyword evidence="2" id="KW-1185">Reference proteome</keyword>
<dbReference type="Proteomes" id="UP000003922">
    <property type="component" value="Unassembled WGS sequence"/>
</dbReference>
<dbReference type="InterPro" id="IPR037257">
    <property type="entry name" value="T2SS_E_N_sf"/>
</dbReference>
<name>Q4BUM1_CROWT</name>
<accession>Q4BUM1</accession>
<evidence type="ECO:0008006" key="3">
    <source>
        <dbReference type="Google" id="ProtNLM"/>
    </source>
</evidence>
<dbReference type="EMBL" id="AADV02000266">
    <property type="protein sequence ID" value="EAM47602.1"/>
    <property type="molecule type" value="Genomic_DNA"/>
</dbReference>
<comment type="caution">
    <text evidence="1">The sequence shown here is derived from an EMBL/GenBank/DDBJ whole genome shotgun (WGS) entry which is preliminary data.</text>
</comment>
<evidence type="ECO:0000313" key="1">
    <source>
        <dbReference type="EMBL" id="EAM47602.1"/>
    </source>
</evidence>
<dbReference type="SUPFAM" id="SSF160246">
    <property type="entry name" value="EspE N-terminal domain-like"/>
    <property type="match status" value="1"/>
</dbReference>